<dbReference type="Pfam" id="PF00005">
    <property type="entry name" value="ABC_tran"/>
    <property type="match status" value="1"/>
</dbReference>
<sequence>MLELNNIYKYYNPGTVSEVCLFKDFNLKITDNEFVSVVGSNGSGKTSMLNIICGSIPIDRGQILINDADITKMKEFKRQRRIGRVYQNPALGTCPHMTVLENMAIADNKGKPFNLRFGTNRSRIDYYRDSLKSLKLGLEDKMNLKVGSLSGGQRQAMALLMTIMTPIDFLILDEHTAALDPKTADLIMEITGNIVREKKLTTIMVTHNLRYAIQYGNRLLMMHQGEAIMDKNAAQKEAMCVEDILEVFNRISIECGN</sequence>
<evidence type="ECO:0000256" key="1">
    <source>
        <dbReference type="ARBA" id="ARBA00004202"/>
    </source>
</evidence>
<dbReference type="AlphaFoldDB" id="A0A1M7KSH7"/>
<evidence type="ECO:0000256" key="2">
    <source>
        <dbReference type="ARBA" id="ARBA00022448"/>
    </source>
</evidence>
<dbReference type="STRING" id="1120996.SAMN02746066_02930"/>
<evidence type="ECO:0000256" key="6">
    <source>
        <dbReference type="ARBA" id="ARBA00023136"/>
    </source>
</evidence>
<accession>A0A1M7KSH7</accession>
<dbReference type="GO" id="GO:0005524">
    <property type="term" value="F:ATP binding"/>
    <property type="evidence" value="ECO:0007669"/>
    <property type="project" value="UniProtKB-KW"/>
</dbReference>
<evidence type="ECO:0000313" key="8">
    <source>
        <dbReference type="EMBL" id="SHM68425.1"/>
    </source>
</evidence>
<keyword evidence="5 8" id="KW-0067">ATP-binding</keyword>
<dbReference type="OrthoDB" id="9776369at2"/>
<feature type="domain" description="ABC transporter" evidence="7">
    <location>
        <begin position="2"/>
        <end position="249"/>
    </location>
</feature>
<keyword evidence="3" id="KW-1003">Cell membrane</keyword>
<gene>
    <name evidence="8" type="ORF">SAMN02746066_02930</name>
</gene>
<dbReference type="InterPro" id="IPR050166">
    <property type="entry name" value="ABC_transporter_ATP-bind"/>
</dbReference>
<dbReference type="InterPro" id="IPR017871">
    <property type="entry name" value="ABC_transporter-like_CS"/>
</dbReference>
<protein>
    <submittedName>
        <fullName evidence="8">Putative ABC transport system ATP-binding protein</fullName>
    </submittedName>
</protein>
<organism evidence="8 9">
    <name type="scientific">Anaerosporobacter mobilis DSM 15930</name>
    <dbReference type="NCBI Taxonomy" id="1120996"/>
    <lineage>
        <taxon>Bacteria</taxon>
        <taxon>Bacillati</taxon>
        <taxon>Bacillota</taxon>
        <taxon>Clostridia</taxon>
        <taxon>Lachnospirales</taxon>
        <taxon>Lachnospiraceae</taxon>
        <taxon>Anaerosporobacter</taxon>
    </lineage>
</organism>
<dbReference type="PANTHER" id="PTHR42788">
    <property type="entry name" value="TAURINE IMPORT ATP-BINDING PROTEIN-RELATED"/>
    <property type="match status" value="1"/>
</dbReference>
<dbReference type="PROSITE" id="PS50893">
    <property type="entry name" value="ABC_TRANSPORTER_2"/>
    <property type="match status" value="1"/>
</dbReference>
<dbReference type="EMBL" id="FRCP01000014">
    <property type="protein sequence ID" value="SHM68425.1"/>
    <property type="molecule type" value="Genomic_DNA"/>
</dbReference>
<dbReference type="SUPFAM" id="SSF52540">
    <property type="entry name" value="P-loop containing nucleoside triphosphate hydrolases"/>
    <property type="match status" value="1"/>
</dbReference>
<dbReference type="Proteomes" id="UP000184038">
    <property type="component" value="Unassembled WGS sequence"/>
</dbReference>
<dbReference type="InterPro" id="IPR003439">
    <property type="entry name" value="ABC_transporter-like_ATP-bd"/>
</dbReference>
<comment type="subcellular location">
    <subcellularLocation>
        <location evidence="1">Cell membrane</location>
        <topology evidence="1">Peripheral membrane protein</topology>
    </subcellularLocation>
</comment>
<dbReference type="GO" id="GO:0005886">
    <property type="term" value="C:plasma membrane"/>
    <property type="evidence" value="ECO:0007669"/>
    <property type="project" value="UniProtKB-SubCell"/>
</dbReference>
<keyword evidence="6" id="KW-0472">Membrane</keyword>
<dbReference type="GO" id="GO:0016887">
    <property type="term" value="F:ATP hydrolysis activity"/>
    <property type="evidence" value="ECO:0007669"/>
    <property type="project" value="InterPro"/>
</dbReference>
<dbReference type="Gene3D" id="3.40.50.300">
    <property type="entry name" value="P-loop containing nucleotide triphosphate hydrolases"/>
    <property type="match status" value="1"/>
</dbReference>
<evidence type="ECO:0000256" key="3">
    <source>
        <dbReference type="ARBA" id="ARBA00022475"/>
    </source>
</evidence>
<dbReference type="InterPro" id="IPR003593">
    <property type="entry name" value="AAA+_ATPase"/>
</dbReference>
<dbReference type="PROSITE" id="PS00211">
    <property type="entry name" value="ABC_TRANSPORTER_1"/>
    <property type="match status" value="1"/>
</dbReference>
<proteinExistence type="predicted"/>
<name>A0A1M7KSH7_9FIRM</name>
<dbReference type="InterPro" id="IPR027417">
    <property type="entry name" value="P-loop_NTPase"/>
</dbReference>
<evidence type="ECO:0000256" key="4">
    <source>
        <dbReference type="ARBA" id="ARBA00022741"/>
    </source>
</evidence>
<evidence type="ECO:0000313" key="9">
    <source>
        <dbReference type="Proteomes" id="UP000184038"/>
    </source>
</evidence>
<keyword evidence="4" id="KW-0547">Nucleotide-binding</keyword>
<dbReference type="SMART" id="SM00382">
    <property type="entry name" value="AAA"/>
    <property type="match status" value="1"/>
</dbReference>
<evidence type="ECO:0000259" key="7">
    <source>
        <dbReference type="PROSITE" id="PS50893"/>
    </source>
</evidence>
<evidence type="ECO:0000256" key="5">
    <source>
        <dbReference type="ARBA" id="ARBA00022840"/>
    </source>
</evidence>
<keyword evidence="2" id="KW-0813">Transport</keyword>
<dbReference type="PANTHER" id="PTHR42788:SF7">
    <property type="entry name" value="NITRATE ABC TRANSPORTER ATP-BINDING PROTEIN"/>
    <property type="match status" value="1"/>
</dbReference>
<keyword evidence="9" id="KW-1185">Reference proteome</keyword>
<dbReference type="RefSeq" id="WP_073288991.1">
    <property type="nucleotide sequence ID" value="NZ_FRCP01000014.1"/>
</dbReference>
<reference evidence="8 9" key="1">
    <citation type="submission" date="2016-11" db="EMBL/GenBank/DDBJ databases">
        <authorList>
            <person name="Jaros S."/>
            <person name="Januszkiewicz K."/>
            <person name="Wedrychowicz H."/>
        </authorList>
    </citation>
    <scope>NUCLEOTIDE SEQUENCE [LARGE SCALE GENOMIC DNA]</scope>
    <source>
        <strain evidence="8 9">DSM 15930</strain>
    </source>
</reference>